<dbReference type="PANTHER" id="PTHR11092">
    <property type="entry name" value="SUGAR NUCLEOTIDE EPIMERASE RELATED"/>
    <property type="match status" value="1"/>
</dbReference>
<dbReference type="OrthoDB" id="9801773at2"/>
<gene>
    <name evidence="4" type="ORF">IW19_00170</name>
</gene>
<name>A0A085ZHX7_9FLAO</name>
<dbReference type="InterPro" id="IPR013549">
    <property type="entry name" value="DUF1731"/>
</dbReference>
<comment type="similarity">
    <text evidence="1">Belongs to the NAD(P)-dependent epimerase/dehydratase family. SDR39U1 subfamily.</text>
</comment>
<comment type="caution">
    <text evidence="4">The sequence shown here is derived from an EMBL/GenBank/DDBJ whole genome shotgun (WGS) entry which is preliminary data.</text>
</comment>
<feature type="domain" description="NAD-dependent epimerase/dehydratase" evidence="2">
    <location>
        <begin position="5"/>
        <end position="226"/>
    </location>
</feature>
<dbReference type="Pfam" id="PF08338">
    <property type="entry name" value="DUF1731"/>
    <property type="match status" value="1"/>
</dbReference>
<reference evidence="4 5" key="1">
    <citation type="submission" date="2014-07" db="EMBL/GenBank/DDBJ databases">
        <title>Genome of Flavobacterium reichenbachii LMG 25512.</title>
        <authorList>
            <person name="Stropko S.J."/>
            <person name="Pipes S.E."/>
            <person name="Newman J.D."/>
        </authorList>
    </citation>
    <scope>NUCLEOTIDE SEQUENCE [LARGE SCALE GENOMIC DNA]</scope>
    <source>
        <strain evidence="4 5">LMG 25512</strain>
    </source>
</reference>
<dbReference type="InterPro" id="IPR001509">
    <property type="entry name" value="Epimerase_deHydtase"/>
</dbReference>
<dbReference type="eggNOG" id="COG1090">
    <property type="taxonomic scope" value="Bacteria"/>
</dbReference>
<evidence type="ECO:0000259" key="2">
    <source>
        <dbReference type="Pfam" id="PF01370"/>
    </source>
</evidence>
<dbReference type="NCBIfam" id="TIGR01777">
    <property type="entry name" value="yfcH"/>
    <property type="match status" value="1"/>
</dbReference>
<dbReference type="AlphaFoldDB" id="A0A085ZHX7"/>
<dbReference type="RefSeq" id="WP_035679746.1">
    <property type="nucleotide sequence ID" value="NZ_JPRL01000001.1"/>
</dbReference>
<organism evidence="4 5">
    <name type="scientific">Flavobacterium reichenbachii</name>
    <dbReference type="NCBI Taxonomy" id="362418"/>
    <lineage>
        <taxon>Bacteria</taxon>
        <taxon>Pseudomonadati</taxon>
        <taxon>Bacteroidota</taxon>
        <taxon>Flavobacteriia</taxon>
        <taxon>Flavobacteriales</taxon>
        <taxon>Flavobacteriaceae</taxon>
        <taxon>Flavobacterium</taxon>
    </lineage>
</organism>
<keyword evidence="5" id="KW-1185">Reference proteome</keyword>
<dbReference type="InterPro" id="IPR010099">
    <property type="entry name" value="SDR39U1"/>
</dbReference>
<keyword evidence="4" id="KW-0132">Cell division</keyword>
<dbReference type="InterPro" id="IPR036291">
    <property type="entry name" value="NAD(P)-bd_dom_sf"/>
</dbReference>
<evidence type="ECO:0000313" key="4">
    <source>
        <dbReference type="EMBL" id="KFF04041.1"/>
    </source>
</evidence>
<sequence length="303" mass="33769">MIKNVLLTGGTGFIGKHLTDVLLDNGFSVSILSRTDHKDSSLISYYKWDLNKNYIDEQAVLKADYIIHLAGEGIVDKRWTKKRRKAILESRIKPVDLIYTVLEKHKKTLDAFVSASGVGIYGAKTSHKICNEETPPADDFLGKTCEEWEKAADKIGSLGIRTVKIRTGIVLGRDEGFLKHLTPSFKSGFGAVFGTGKQYLPWIHIDDLCKIYLTAIESTTMHGAYNAAVTDNTTNSRLSKTLAKIYGYSIWIPKVPAFVLKIALGKMSEAILTGQRVSSEKIQQTGFQFQFTDLERTLVNCIK</sequence>
<dbReference type="EMBL" id="JPRL01000001">
    <property type="protein sequence ID" value="KFF04041.1"/>
    <property type="molecule type" value="Genomic_DNA"/>
</dbReference>
<dbReference type="PANTHER" id="PTHR11092:SF0">
    <property type="entry name" value="EPIMERASE FAMILY PROTEIN SDR39U1"/>
    <property type="match status" value="1"/>
</dbReference>
<dbReference type="Proteomes" id="UP000028715">
    <property type="component" value="Unassembled WGS sequence"/>
</dbReference>
<evidence type="ECO:0000256" key="1">
    <source>
        <dbReference type="ARBA" id="ARBA00009353"/>
    </source>
</evidence>
<dbReference type="STRING" id="362418.IW19_00170"/>
<proteinExistence type="inferred from homology"/>
<dbReference type="SUPFAM" id="SSF51735">
    <property type="entry name" value="NAD(P)-binding Rossmann-fold domains"/>
    <property type="match status" value="1"/>
</dbReference>
<protein>
    <submittedName>
        <fullName evidence="4">Cell division protein</fullName>
    </submittedName>
</protein>
<feature type="domain" description="DUF1731" evidence="3">
    <location>
        <begin position="255"/>
        <end position="298"/>
    </location>
</feature>
<dbReference type="Pfam" id="PF01370">
    <property type="entry name" value="Epimerase"/>
    <property type="match status" value="1"/>
</dbReference>
<keyword evidence="4" id="KW-0131">Cell cycle</keyword>
<evidence type="ECO:0000259" key="3">
    <source>
        <dbReference type="Pfam" id="PF08338"/>
    </source>
</evidence>
<evidence type="ECO:0000313" key="5">
    <source>
        <dbReference type="Proteomes" id="UP000028715"/>
    </source>
</evidence>
<dbReference type="GO" id="GO:0051301">
    <property type="term" value="P:cell division"/>
    <property type="evidence" value="ECO:0007669"/>
    <property type="project" value="UniProtKB-KW"/>
</dbReference>
<dbReference type="Gene3D" id="3.40.50.720">
    <property type="entry name" value="NAD(P)-binding Rossmann-like Domain"/>
    <property type="match status" value="1"/>
</dbReference>
<accession>A0A085ZHX7</accession>